<sequence length="325" mass="36119">MDASFPDNSLESSLEKSSLAQSEHLVQEKAEVSVTTPPTQPQEQKENVPGLMGQAAYGVSRFFLLLVDYCEERAILIFLLLLAYGGWFLLCRTGQDISNKLFNSYEHSIVSSNIKDSNFREKYQESLRPYVNDLNSPEPVKERLIAQALEVKIKAVSEFEMTKYFYTQFFVAVSMASIGAVISAVTLFSMSKSGWDNCKSRPLVTIFVVSSGITVFFSSSIFIFQLESNIAENKKLYLGYAALEDRILSYLSTKQFALSTVDAPVNPGQAKTRSFIDKTTEVISYIDGELAAINNIAIGFDAAKIPNYQDLQKLTNEASPGKSSQ</sequence>
<gene>
    <name evidence="3" type="ORF">NC998_25700</name>
</gene>
<comment type="caution">
    <text evidence="3">The sequence shown here is derived from an EMBL/GenBank/DDBJ whole genome shotgun (WGS) entry which is preliminary data.</text>
</comment>
<evidence type="ECO:0000313" key="3">
    <source>
        <dbReference type="EMBL" id="MEP0820494.1"/>
    </source>
</evidence>
<dbReference type="RefSeq" id="WP_190441505.1">
    <property type="nucleotide sequence ID" value="NZ_JAMPKM010000031.1"/>
</dbReference>
<name>A0ABV0JFD5_9CYAN</name>
<feature type="compositionally biased region" description="Low complexity" evidence="1">
    <location>
        <begin position="9"/>
        <end position="23"/>
    </location>
</feature>
<feature type="region of interest" description="Disordered" evidence="1">
    <location>
        <begin position="1"/>
        <end position="48"/>
    </location>
</feature>
<reference evidence="3 4" key="1">
    <citation type="submission" date="2022-04" db="EMBL/GenBank/DDBJ databases">
        <title>Positive selection, recombination, and allopatry shape intraspecific diversity of widespread and dominant cyanobacteria.</title>
        <authorList>
            <person name="Wei J."/>
            <person name="Shu W."/>
            <person name="Hu C."/>
        </authorList>
    </citation>
    <scope>NUCLEOTIDE SEQUENCE [LARGE SCALE GENOMIC DNA]</scope>
    <source>
        <strain evidence="3 4">GB2-A4</strain>
    </source>
</reference>
<proteinExistence type="predicted"/>
<keyword evidence="2" id="KW-1133">Transmembrane helix</keyword>
<dbReference type="EMBL" id="JAMPKM010000031">
    <property type="protein sequence ID" value="MEP0820494.1"/>
    <property type="molecule type" value="Genomic_DNA"/>
</dbReference>
<organism evidence="3 4">
    <name type="scientific">Trichocoleus desertorum GB2-A4</name>
    <dbReference type="NCBI Taxonomy" id="2933944"/>
    <lineage>
        <taxon>Bacteria</taxon>
        <taxon>Bacillati</taxon>
        <taxon>Cyanobacteriota</taxon>
        <taxon>Cyanophyceae</taxon>
        <taxon>Leptolyngbyales</taxon>
        <taxon>Trichocoleusaceae</taxon>
        <taxon>Trichocoleus</taxon>
    </lineage>
</organism>
<evidence type="ECO:0000313" key="4">
    <source>
        <dbReference type="Proteomes" id="UP001464891"/>
    </source>
</evidence>
<accession>A0ABV0JFD5</accession>
<evidence type="ECO:0000256" key="1">
    <source>
        <dbReference type="SAM" id="MobiDB-lite"/>
    </source>
</evidence>
<keyword evidence="4" id="KW-1185">Reference proteome</keyword>
<protein>
    <submittedName>
        <fullName evidence="3">Uncharacterized protein</fullName>
    </submittedName>
</protein>
<keyword evidence="2" id="KW-0812">Transmembrane</keyword>
<feature type="transmembrane region" description="Helical" evidence="2">
    <location>
        <begin position="203"/>
        <end position="226"/>
    </location>
</feature>
<evidence type="ECO:0000256" key="2">
    <source>
        <dbReference type="SAM" id="Phobius"/>
    </source>
</evidence>
<feature type="transmembrane region" description="Helical" evidence="2">
    <location>
        <begin position="74"/>
        <end position="91"/>
    </location>
</feature>
<feature type="transmembrane region" description="Helical" evidence="2">
    <location>
        <begin position="169"/>
        <end position="191"/>
    </location>
</feature>
<keyword evidence="2" id="KW-0472">Membrane</keyword>
<dbReference type="Proteomes" id="UP001464891">
    <property type="component" value="Unassembled WGS sequence"/>
</dbReference>